<evidence type="ECO:0000256" key="2">
    <source>
        <dbReference type="RuleBase" id="RU003876"/>
    </source>
</evidence>
<dbReference type="PANTHER" id="PTHR11875">
    <property type="entry name" value="TESTIS-SPECIFIC Y-ENCODED PROTEIN"/>
    <property type="match status" value="1"/>
</dbReference>
<sequence>MPEQTPEEILARFEQLSVLEAEFEETEAEIIRKSTQLNAPLYTKRAALISKIPHFWALVFEQAPPEVDNFIQPSDSKVFAECLESLDVIRFELDDPQGSPRSFALKFTFSENPYFSDTVLEKKFWFRHSLDGWQGLVSEPVKIHWKKGKDMAEGLTDAAFALHEAKKKLGSFELKKVAQLPEHKALVAQIDESEEVSMSFFAWFGFASSYKWVSAEESVQAAKEEKERVEKIKKGEKIENQHEEENFVDHQASEVFPQGDELATIIADDVFPSAIKYYKHAHEADDEELSDLDMEELDDEGEDEDDDSDVEIDIRKLVGKGKSSGSPPSKKQRKA</sequence>
<feature type="region of interest" description="Disordered" evidence="3">
    <location>
        <begin position="284"/>
        <end position="311"/>
    </location>
</feature>
<proteinExistence type="inferred from homology"/>
<protein>
    <submittedName>
        <fullName evidence="4">NAP family protein</fullName>
    </submittedName>
</protein>
<accession>A0A9P9IX41</accession>
<evidence type="ECO:0000256" key="3">
    <source>
        <dbReference type="SAM" id="MobiDB-lite"/>
    </source>
</evidence>
<dbReference type="SUPFAM" id="SSF143113">
    <property type="entry name" value="NAP-like"/>
    <property type="match status" value="1"/>
</dbReference>
<name>A0A9P9IX41_9PLEO</name>
<evidence type="ECO:0000313" key="5">
    <source>
        <dbReference type="Proteomes" id="UP000700596"/>
    </source>
</evidence>
<dbReference type="Pfam" id="PF00956">
    <property type="entry name" value="NAP"/>
    <property type="match status" value="1"/>
</dbReference>
<evidence type="ECO:0000313" key="4">
    <source>
        <dbReference type="EMBL" id="KAH7135466.1"/>
    </source>
</evidence>
<comment type="caution">
    <text evidence="4">The sequence shown here is derived from an EMBL/GenBank/DDBJ whole genome shotgun (WGS) entry which is preliminary data.</text>
</comment>
<organism evidence="4 5">
    <name type="scientific">Dendryphion nanum</name>
    <dbReference type="NCBI Taxonomy" id="256645"/>
    <lineage>
        <taxon>Eukaryota</taxon>
        <taxon>Fungi</taxon>
        <taxon>Dikarya</taxon>
        <taxon>Ascomycota</taxon>
        <taxon>Pezizomycotina</taxon>
        <taxon>Dothideomycetes</taxon>
        <taxon>Pleosporomycetidae</taxon>
        <taxon>Pleosporales</taxon>
        <taxon>Torulaceae</taxon>
        <taxon>Dendryphion</taxon>
    </lineage>
</organism>
<dbReference type="Proteomes" id="UP000700596">
    <property type="component" value="Unassembled WGS sequence"/>
</dbReference>
<keyword evidence="5" id="KW-1185">Reference proteome</keyword>
<dbReference type="GO" id="GO:0006334">
    <property type="term" value="P:nucleosome assembly"/>
    <property type="evidence" value="ECO:0007669"/>
    <property type="project" value="InterPro"/>
</dbReference>
<reference evidence="4" key="1">
    <citation type="journal article" date="2021" name="Nat. Commun.">
        <title>Genetic determinants of endophytism in the Arabidopsis root mycobiome.</title>
        <authorList>
            <person name="Mesny F."/>
            <person name="Miyauchi S."/>
            <person name="Thiergart T."/>
            <person name="Pickel B."/>
            <person name="Atanasova L."/>
            <person name="Karlsson M."/>
            <person name="Huettel B."/>
            <person name="Barry K.W."/>
            <person name="Haridas S."/>
            <person name="Chen C."/>
            <person name="Bauer D."/>
            <person name="Andreopoulos W."/>
            <person name="Pangilinan J."/>
            <person name="LaButti K."/>
            <person name="Riley R."/>
            <person name="Lipzen A."/>
            <person name="Clum A."/>
            <person name="Drula E."/>
            <person name="Henrissat B."/>
            <person name="Kohler A."/>
            <person name="Grigoriev I.V."/>
            <person name="Martin F.M."/>
            <person name="Hacquard S."/>
        </authorList>
    </citation>
    <scope>NUCLEOTIDE SEQUENCE</scope>
    <source>
        <strain evidence="4">MPI-CAGE-CH-0243</strain>
    </source>
</reference>
<comment type="similarity">
    <text evidence="1 2">Belongs to the nucleosome assembly protein (NAP) family.</text>
</comment>
<dbReference type="GO" id="GO:0005634">
    <property type="term" value="C:nucleus"/>
    <property type="evidence" value="ECO:0007669"/>
    <property type="project" value="InterPro"/>
</dbReference>
<dbReference type="AlphaFoldDB" id="A0A9P9IX41"/>
<dbReference type="OrthoDB" id="19419at2759"/>
<dbReference type="Gene3D" id="3.30.1120.90">
    <property type="entry name" value="Nucleosome assembly protein"/>
    <property type="match status" value="1"/>
</dbReference>
<dbReference type="InterPro" id="IPR037231">
    <property type="entry name" value="NAP-like_sf"/>
</dbReference>
<dbReference type="InterPro" id="IPR002164">
    <property type="entry name" value="NAP_family"/>
</dbReference>
<evidence type="ECO:0000256" key="1">
    <source>
        <dbReference type="ARBA" id="ARBA00009947"/>
    </source>
</evidence>
<dbReference type="EMBL" id="JAGMWT010000002">
    <property type="protein sequence ID" value="KAH7135466.1"/>
    <property type="molecule type" value="Genomic_DNA"/>
</dbReference>
<gene>
    <name evidence="4" type="ORF">B0J11DRAFT_556272</name>
</gene>